<dbReference type="Gene3D" id="3.40.50.300">
    <property type="entry name" value="P-loop containing nucleotide triphosphate hydrolases"/>
    <property type="match status" value="1"/>
</dbReference>
<evidence type="ECO:0000313" key="8">
    <source>
        <dbReference type="Proteomes" id="UP001189429"/>
    </source>
</evidence>
<dbReference type="InterPro" id="IPR025662">
    <property type="entry name" value="Sigma_54_int_dom_ATP-bd_1"/>
</dbReference>
<accession>A0ABN9XLC5</accession>
<evidence type="ECO:0000259" key="6">
    <source>
        <dbReference type="Pfam" id="PF00005"/>
    </source>
</evidence>
<name>A0ABN9XLC5_9DINO</name>
<dbReference type="Proteomes" id="UP001189429">
    <property type="component" value="Unassembled WGS sequence"/>
</dbReference>
<sequence length="180" mass="18591">DELLLALREVRVAVPRGGSPACDRWLGPAGGISLELAAGDSLLIQGESGSGKSSLLRAVAGLWEEGVGEICRGPGVLFVPQTPYLPAGEHGVHASLRDQLLYPESQASDAALREALDAAGLGRLGGALAEAHDWAAGSQCSRGSGRARVGARMEKNGSPDVRVPTRCSTKACDHSATVRM</sequence>
<organism evidence="7 8">
    <name type="scientific">Prorocentrum cordatum</name>
    <dbReference type="NCBI Taxonomy" id="2364126"/>
    <lineage>
        <taxon>Eukaryota</taxon>
        <taxon>Sar</taxon>
        <taxon>Alveolata</taxon>
        <taxon>Dinophyceae</taxon>
        <taxon>Prorocentrales</taxon>
        <taxon>Prorocentraceae</taxon>
        <taxon>Prorocentrum</taxon>
    </lineage>
</organism>
<dbReference type="InterPro" id="IPR050835">
    <property type="entry name" value="ABC_transporter_sub-D"/>
</dbReference>
<dbReference type="SUPFAM" id="SSF52540">
    <property type="entry name" value="P-loop containing nucleoside triphosphate hydrolases"/>
    <property type="match status" value="1"/>
</dbReference>
<comment type="similarity">
    <text evidence="1">Belongs to the ABC transporter superfamily. ABCD family. Peroxisomal fatty acyl CoA transporter (TC 3.A.1.203) subfamily.</text>
</comment>
<evidence type="ECO:0000313" key="7">
    <source>
        <dbReference type="EMBL" id="CAK0900659.1"/>
    </source>
</evidence>
<evidence type="ECO:0000256" key="3">
    <source>
        <dbReference type="ARBA" id="ARBA00022692"/>
    </source>
</evidence>
<evidence type="ECO:0000256" key="1">
    <source>
        <dbReference type="ARBA" id="ARBA00008575"/>
    </source>
</evidence>
<dbReference type="InterPro" id="IPR027417">
    <property type="entry name" value="P-loop_NTPase"/>
</dbReference>
<dbReference type="InterPro" id="IPR003439">
    <property type="entry name" value="ABC_transporter-like_ATP-bd"/>
</dbReference>
<keyword evidence="4" id="KW-1133">Transmembrane helix</keyword>
<dbReference type="PANTHER" id="PTHR11384:SF59">
    <property type="entry name" value="LYSOSOMAL COBALAMIN TRANSPORTER ABCD4"/>
    <property type="match status" value="1"/>
</dbReference>
<evidence type="ECO:0000256" key="5">
    <source>
        <dbReference type="ARBA" id="ARBA00023136"/>
    </source>
</evidence>
<keyword evidence="3" id="KW-0812">Transmembrane</keyword>
<dbReference type="PROSITE" id="PS00675">
    <property type="entry name" value="SIGMA54_INTERACT_1"/>
    <property type="match status" value="1"/>
</dbReference>
<dbReference type="PANTHER" id="PTHR11384">
    <property type="entry name" value="ATP-BINDING CASSETTE, SUB-FAMILY D MEMBER"/>
    <property type="match status" value="1"/>
</dbReference>
<keyword evidence="8" id="KW-1185">Reference proteome</keyword>
<dbReference type="EMBL" id="CAUYUJ010020815">
    <property type="protein sequence ID" value="CAK0900659.1"/>
    <property type="molecule type" value="Genomic_DNA"/>
</dbReference>
<proteinExistence type="inferred from homology"/>
<feature type="non-terminal residue" evidence="7">
    <location>
        <position position="1"/>
    </location>
</feature>
<keyword evidence="5" id="KW-0472">Membrane</keyword>
<evidence type="ECO:0000256" key="4">
    <source>
        <dbReference type="ARBA" id="ARBA00022989"/>
    </source>
</evidence>
<keyword evidence="2" id="KW-0813">Transport</keyword>
<comment type="caution">
    <text evidence="7">The sequence shown here is derived from an EMBL/GenBank/DDBJ whole genome shotgun (WGS) entry which is preliminary data.</text>
</comment>
<gene>
    <name evidence="7" type="ORF">PCOR1329_LOCUS77882</name>
</gene>
<reference evidence="7" key="1">
    <citation type="submission" date="2023-10" db="EMBL/GenBank/DDBJ databases">
        <authorList>
            <person name="Chen Y."/>
            <person name="Shah S."/>
            <person name="Dougan E. K."/>
            <person name="Thang M."/>
            <person name="Chan C."/>
        </authorList>
    </citation>
    <scope>NUCLEOTIDE SEQUENCE [LARGE SCALE GENOMIC DNA]</scope>
</reference>
<evidence type="ECO:0000256" key="2">
    <source>
        <dbReference type="ARBA" id="ARBA00022448"/>
    </source>
</evidence>
<protein>
    <recommendedName>
        <fullName evidence="6">ABC transporter domain-containing protein</fullName>
    </recommendedName>
</protein>
<feature type="domain" description="ABC transporter" evidence="6">
    <location>
        <begin position="31"/>
        <end position="70"/>
    </location>
</feature>
<dbReference type="Pfam" id="PF00005">
    <property type="entry name" value="ABC_tran"/>
    <property type="match status" value="1"/>
</dbReference>